<evidence type="ECO:0000259" key="2">
    <source>
        <dbReference type="Pfam" id="PF02525"/>
    </source>
</evidence>
<dbReference type="EMBL" id="AZCZ01000026">
    <property type="protein sequence ID" value="KRK36251.1"/>
    <property type="molecule type" value="Genomic_DNA"/>
</dbReference>
<dbReference type="InterPro" id="IPR046980">
    <property type="entry name" value="KefG/KefF"/>
</dbReference>
<sequence>MVLVKKREGVDGTMTTLVLVSHPQLADSTSQQFLKESLPDDDVVWEHIEGQSTLDVTKEQDQLRHADRIILQFPLYWYAAPAGLKQWEDTVLTRTFVYGDHRDPLAGKELGIVVTTGMPKQAFQRGGAENVTLDAVMAPLAALAHRAKMTWLPTFPIYQFSYLEEPEKLQLVIDYQRYLTQKQPDSLTNRQEWFAHRLSAMVDQLPAEQQTTGKLIASIFDQNRAHLDQLTDTLAMIKEQEDD</sequence>
<evidence type="ECO:0000313" key="3">
    <source>
        <dbReference type="EMBL" id="KRK36251.1"/>
    </source>
</evidence>
<dbReference type="InterPro" id="IPR029039">
    <property type="entry name" value="Flavoprotein-like_sf"/>
</dbReference>
<name>A0A0R1GQB2_9LACO</name>
<dbReference type="STRING" id="357278.IV61_GL001058"/>
<dbReference type="AlphaFoldDB" id="A0A0R1GQB2"/>
<evidence type="ECO:0000313" key="4">
    <source>
        <dbReference type="Proteomes" id="UP000051176"/>
    </source>
</evidence>
<gene>
    <name evidence="3" type="ORF">FD07_GL001023</name>
</gene>
<dbReference type="eggNOG" id="COG2249">
    <property type="taxonomic scope" value="Bacteria"/>
</dbReference>
<evidence type="ECO:0000256" key="1">
    <source>
        <dbReference type="ARBA" id="ARBA00023002"/>
    </source>
</evidence>
<dbReference type="GO" id="GO:0010181">
    <property type="term" value="F:FMN binding"/>
    <property type="evidence" value="ECO:0007669"/>
    <property type="project" value="TreeGrafter"/>
</dbReference>
<feature type="domain" description="Flavodoxin-like fold" evidence="2">
    <location>
        <begin position="14"/>
        <end position="169"/>
    </location>
</feature>
<dbReference type="GO" id="GO:0009055">
    <property type="term" value="F:electron transfer activity"/>
    <property type="evidence" value="ECO:0007669"/>
    <property type="project" value="TreeGrafter"/>
</dbReference>
<organism evidence="3 4">
    <name type="scientific">Levilactobacillus parabrevis ATCC 53295</name>
    <dbReference type="NCBI Taxonomy" id="1267003"/>
    <lineage>
        <taxon>Bacteria</taxon>
        <taxon>Bacillati</taxon>
        <taxon>Bacillota</taxon>
        <taxon>Bacilli</taxon>
        <taxon>Lactobacillales</taxon>
        <taxon>Lactobacillaceae</taxon>
        <taxon>Levilactobacillus</taxon>
    </lineage>
</organism>
<dbReference type="PATRIC" id="fig|1267003.4.peg.1084"/>
<keyword evidence="1" id="KW-0560">Oxidoreductase</keyword>
<dbReference type="Proteomes" id="UP000051176">
    <property type="component" value="Unassembled WGS sequence"/>
</dbReference>
<keyword evidence="4" id="KW-1185">Reference proteome</keyword>
<dbReference type="GO" id="GO:0003955">
    <property type="term" value="F:NAD(P)H dehydrogenase (quinone) activity"/>
    <property type="evidence" value="ECO:0007669"/>
    <property type="project" value="TreeGrafter"/>
</dbReference>
<dbReference type="PANTHER" id="PTHR47307:SF1">
    <property type="entry name" value="GLUTATHIONE-REGULATED POTASSIUM-EFFLUX SYSTEM ANCILLARY PROTEIN KEFG"/>
    <property type="match status" value="1"/>
</dbReference>
<dbReference type="InterPro" id="IPR003680">
    <property type="entry name" value="Flavodoxin_fold"/>
</dbReference>
<dbReference type="Gene3D" id="3.40.50.360">
    <property type="match status" value="1"/>
</dbReference>
<reference evidence="3 4" key="1">
    <citation type="journal article" date="2015" name="Genome Announc.">
        <title>Expanding the biotechnology potential of lactobacilli through comparative genomics of 213 strains and associated genera.</title>
        <authorList>
            <person name="Sun Z."/>
            <person name="Harris H.M."/>
            <person name="McCann A."/>
            <person name="Guo C."/>
            <person name="Argimon S."/>
            <person name="Zhang W."/>
            <person name="Yang X."/>
            <person name="Jeffery I.B."/>
            <person name="Cooney J.C."/>
            <person name="Kagawa T.F."/>
            <person name="Liu W."/>
            <person name="Song Y."/>
            <person name="Salvetti E."/>
            <person name="Wrobel A."/>
            <person name="Rasinkangas P."/>
            <person name="Parkhill J."/>
            <person name="Rea M.C."/>
            <person name="O'Sullivan O."/>
            <person name="Ritari J."/>
            <person name="Douillard F.P."/>
            <person name="Paul Ross R."/>
            <person name="Yang R."/>
            <person name="Briner A.E."/>
            <person name="Felis G.E."/>
            <person name="de Vos W.M."/>
            <person name="Barrangou R."/>
            <person name="Klaenhammer T.R."/>
            <person name="Caufield P.W."/>
            <person name="Cui Y."/>
            <person name="Zhang H."/>
            <person name="O'Toole P.W."/>
        </authorList>
    </citation>
    <scope>NUCLEOTIDE SEQUENCE [LARGE SCALE GENOMIC DNA]</scope>
    <source>
        <strain evidence="3 4">ATCC 53295</strain>
    </source>
</reference>
<comment type="caution">
    <text evidence="3">The sequence shown here is derived from an EMBL/GenBank/DDBJ whole genome shotgun (WGS) entry which is preliminary data.</text>
</comment>
<accession>A0A0R1GQB2</accession>
<dbReference type="SUPFAM" id="SSF52218">
    <property type="entry name" value="Flavoproteins"/>
    <property type="match status" value="1"/>
</dbReference>
<proteinExistence type="predicted"/>
<protein>
    <submittedName>
        <fullName evidence="3">NADPH-quinone reductase (Modulator of drug activity B)</fullName>
    </submittedName>
</protein>
<dbReference type="PANTHER" id="PTHR47307">
    <property type="entry name" value="GLUTATHIONE-REGULATED POTASSIUM-EFFLUX SYSTEM ANCILLARY PROTEIN KEFG"/>
    <property type="match status" value="1"/>
</dbReference>
<dbReference type="Pfam" id="PF02525">
    <property type="entry name" value="Flavodoxin_2"/>
    <property type="match status" value="1"/>
</dbReference>